<dbReference type="SMART" id="SM00448">
    <property type="entry name" value="REC"/>
    <property type="match status" value="1"/>
</dbReference>
<keyword evidence="7" id="KW-1185">Reference proteome</keyword>
<dbReference type="CDD" id="cd06170">
    <property type="entry name" value="LuxR_C_like"/>
    <property type="match status" value="1"/>
</dbReference>
<dbReference type="GO" id="GO:0003677">
    <property type="term" value="F:DNA binding"/>
    <property type="evidence" value="ECO:0007669"/>
    <property type="project" value="UniProtKB-KW"/>
</dbReference>
<dbReference type="Pfam" id="PF00196">
    <property type="entry name" value="GerE"/>
    <property type="match status" value="1"/>
</dbReference>
<proteinExistence type="predicted"/>
<dbReference type="GO" id="GO:0006355">
    <property type="term" value="P:regulation of DNA-templated transcription"/>
    <property type="evidence" value="ECO:0007669"/>
    <property type="project" value="InterPro"/>
</dbReference>
<evidence type="ECO:0000256" key="2">
    <source>
        <dbReference type="ARBA" id="ARBA00023125"/>
    </source>
</evidence>
<feature type="domain" description="Response regulatory" evidence="5">
    <location>
        <begin position="4"/>
        <end position="120"/>
    </location>
</feature>
<dbReference type="SMART" id="SM00421">
    <property type="entry name" value="HTH_LUXR"/>
    <property type="match status" value="1"/>
</dbReference>
<dbReference type="PRINTS" id="PR00038">
    <property type="entry name" value="HTHLUXR"/>
</dbReference>
<dbReference type="InterPro" id="IPR000792">
    <property type="entry name" value="Tscrpt_reg_LuxR_C"/>
</dbReference>
<dbReference type="PANTHER" id="PTHR43214">
    <property type="entry name" value="TWO-COMPONENT RESPONSE REGULATOR"/>
    <property type="match status" value="1"/>
</dbReference>
<comment type="caution">
    <text evidence="6">The sequence shown here is derived from an EMBL/GenBank/DDBJ whole genome shotgun (WGS) entry which is preliminary data.</text>
</comment>
<dbReference type="RefSeq" id="WP_133531691.1">
    <property type="nucleotide sequence ID" value="NZ_SNXR01000011.1"/>
</dbReference>
<feature type="domain" description="HTH luxR-type" evidence="4">
    <location>
        <begin position="140"/>
        <end position="205"/>
    </location>
</feature>
<evidence type="ECO:0000256" key="1">
    <source>
        <dbReference type="ARBA" id="ARBA00022553"/>
    </source>
</evidence>
<sequence length="207" mass="23371">MLTRIFIYDDSTERRESLKALLSFNDEFKFVGEAMNCSNVLNEIDNYYPDIVLMDISMPDVDGIEGLRLIKLHHPEVKVLMQTAFDDSEKIFTCIKNGASGYILKNDKPQRILKAIEEVSQGGAAMNPAIAQKVLDYFIPKEIDNPLSTKENKVLALLSEGLSYKMVADKLGVSYATINTHAKHIYEKLHISSLGEAIAFYYKNIKN</sequence>
<keyword evidence="2" id="KW-0238">DNA-binding</keyword>
<feature type="modified residue" description="4-aspartylphosphate" evidence="3">
    <location>
        <position position="55"/>
    </location>
</feature>
<dbReference type="Pfam" id="PF00072">
    <property type="entry name" value="Response_reg"/>
    <property type="match status" value="1"/>
</dbReference>
<evidence type="ECO:0000259" key="4">
    <source>
        <dbReference type="PROSITE" id="PS50043"/>
    </source>
</evidence>
<dbReference type="InterPro" id="IPR039420">
    <property type="entry name" value="WalR-like"/>
</dbReference>
<keyword evidence="1 3" id="KW-0597">Phosphoprotein</keyword>
<evidence type="ECO:0000259" key="5">
    <source>
        <dbReference type="PROSITE" id="PS50110"/>
    </source>
</evidence>
<evidence type="ECO:0000313" key="7">
    <source>
        <dbReference type="Proteomes" id="UP000295260"/>
    </source>
</evidence>
<dbReference type="InterPro" id="IPR016032">
    <property type="entry name" value="Sig_transdc_resp-reg_C-effctor"/>
</dbReference>
<gene>
    <name evidence="6" type="ORF">BC748_0319</name>
</gene>
<dbReference type="GO" id="GO:0000160">
    <property type="term" value="P:phosphorelay signal transduction system"/>
    <property type="evidence" value="ECO:0007669"/>
    <property type="project" value="InterPro"/>
</dbReference>
<dbReference type="AlphaFoldDB" id="A0A4R6QE25"/>
<accession>A0A4R6QE25</accession>
<dbReference type="InterPro" id="IPR001789">
    <property type="entry name" value="Sig_transdc_resp-reg_receiver"/>
</dbReference>
<dbReference type="Proteomes" id="UP000295260">
    <property type="component" value="Unassembled WGS sequence"/>
</dbReference>
<dbReference type="InterPro" id="IPR011006">
    <property type="entry name" value="CheY-like_superfamily"/>
</dbReference>
<dbReference type="OrthoDB" id="9797341at2"/>
<evidence type="ECO:0000313" key="6">
    <source>
        <dbReference type="EMBL" id="TDP60721.1"/>
    </source>
</evidence>
<dbReference type="PANTHER" id="PTHR43214:SF43">
    <property type="entry name" value="TWO-COMPONENT RESPONSE REGULATOR"/>
    <property type="match status" value="1"/>
</dbReference>
<dbReference type="CDD" id="cd17535">
    <property type="entry name" value="REC_NarL-like"/>
    <property type="match status" value="1"/>
</dbReference>
<evidence type="ECO:0000256" key="3">
    <source>
        <dbReference type="PROSITE-ProRule" id="PRU00169"/>
    </source>
</evidence>
<dbReference type="PROSITE" id="PS50043">
    <property type="entry name" value="HTH_LUXR_2"/>
    <property type="match status" value="1"/>
</dbReference>
<dbReference type="PROSITE" id="PS00622">
    <property type="entry name" value="HTH_LUXR_1"/>
    <property type="match status" value="1"/>
</dbReference>
<dbReference type="Gene3D" id="3.40.50.2300">
    <property type="match status" value="1"/>
</dbReference>
<protein>
    <submittedName>
        <fullName evidence="6">LuxR family two component transcriptional regulator</fullName>
    </submittedName>
</protein>
<dbReference type="SUPFAM" id="SSF52172">
    <property type="entry name" value="CheY-like"/>
    <property type="match status" value="1"/>
</dbReference>
<dbReference type="InterPro" id="IPR058245">
    <property type="entry name" value="NreC/VraR/RcsB-like_REC"/>
</dbReference>
<dbReference type="EMBL" id="SNXR01000011">
    <property type="protein sequence ID" value="TDP60721.1"/>
    <property type="molecule type" value="Genomic_DNA"/>
</dbReference>
<organism evidence="6 7">
    <name type="scientific">Flavobacterium dankookense</name>
    <dbReference type="NCBI Taxonomy" id="706186"/>
    <lineage>
        <taxon>Bacteria</taxon>
        <taxon>Pseudomonadati</taxon>
        <taxon>Bacteroidota</taxon>
        <taxon>Flavobacteriia</taxon>
        <taxon>Flavobacteriales</taxon>
        <taxon>Flavobacteriaceae</taxon>
        <taxon>Flavobacterium</taxon>
    </lineage>
</organism>
<name>A0A4R6QE25_9FLAO</name>
<dbReference type="SUPFAM" id="SSF46894">
    <property type="entry name" value="C-terminal effector domain of the bipartite response regulators"/>
    <property type="match status" value="1"/>
</dbReference>
<dbReference type="PROSITE" id="PS50110">
    <property type="entry name" value="RESPONSE_REGULATORY"/>
    <property type="match status" value="1"/>
</dbReference>
<reference evidence="6 7" key="1">
    <citation type="submission" date="2019-03" db="EMBL/GenBank/DDBJ databases">
        <title>Genomic Encyclopedia of Archaeal and Bacterial Type Strains, Phase II (KMG-II): from individual species to whole genera.</title>
        <authorList>
            <person name="Goeker M."/>
        </authorList>
    </citation>
    <scope>NUCLEOTIDE SEQUENCE [LARGE SCALE GENOMIC DNA]</scope>
    <source>
        <strain evidence="6 7">DSM 25687</strain>
    </source>
</reference>